<evidence type="ECO:0000256" key="2">
    <source>
        <dbReference type="ARBA" id="ARBA00008816"/>
    </source>
</evidence>
<proteinExistence type="inferred from homology"/>
<keyword evidence="9" id="KW-1185">Reference proteome</keyword>
<dbReference type="CDD" id="cd03390">
    <property type="entry name" value="PAP2_containing_1_like"/>
    <property type="match status" value="1"/>
</dbReference>
<dbReference type="Proteomes" id="UP000054166">
    <property type="component" value="Unassembled WGS sequence"/>
</dbReference>
<keyword evidence="4 6" id="KW-1133">Transmembrane helix</keyword>
<dbReference type="SMART" id="SM00014">
    <property type="entry name" value="acidPPc"/>
    <property type="match status" value="1"/>
</dbReference>
<dbReference type="OrthoDB" id="10030083at2759"/>
<keyword evidence="5 6" id="KW-0472">Membrane</keyword>
<dbReference type="Gene3D" id="1.20.144.10">
    <property type="entry name" value="Phosphatidic acid phosphatase type 2/haloperoxidase"/>
    <property type="match status" value="1"/>
</dbReference>
<evidence type="ECO:0000256" key="5">
    <source>
        <dbReference type="ARBA" id="ARBA00023136"/>
    </source>
</evidence>
<dbReference type="GO" id="GO:0016020">
    <property type="term" value="C:membrane"/>
    <property type="evidence" value="ECO:0007669"/>
    <property type="project" value="UniProtKB-SubCell"/>
</dbReference>
<dbReference type="InParanoid" id="A0A0C3G1Z5"/>
<dbReference type="InterPro" id="IPR043216">
    <property type="entry name" value="PAP-like"/>
</dbReference>
<dbReference type="Pfam" id="PF01569">
    <property type="entry name" value="PAP2"/>
    <property type="match status" value="1"/>
</dbReference>
<dbReference type="AlphaFoldDB" id="A0A0C3G1Z5"/>
<sequence>MVTGAAGSYRGSLMEVHHGFLAIWSGRGLTRLITEFLKSSVGRLRPDFLARCRWDPAVQACTGNADTILNGRRSFPSGHSSAIFASMTFMSLLFAGKTAAWCYGVSPPHASFRASKLARFSLTLLPFFCAAWVAISRVEDYRHHKEDVIVGSLIGISVSTVCYLMFWPNPFNPRHFTQQRLGRPRLLYTDDDNASRDANFELTRHEDELESV</sequence>
<organism evidence="8 9">
    <name type="scientific">Piloderma croceum (strain F 1598)</name>
    <dbReference type="NCBI Taxonomy" id="765440"/>
    <lineage>
        <taxon>Eukaryota</taxon>
        <taxon>Fungi</taxon>
        <taxon>Dikarya</taxon>
        <taxon>Basidiomycota</taxon>
        <taxon>Agaricomycotina</taxon>
        <taxon>Agaricomycetes</taxon>
        <taxon>Agaricomycetidae</taxon>
        <taxon>Atheliales</taxon>
        <taxon>Atheliaceae</taxon>
        <taxon>Piloderma</taxon>
    </lineage>
</organism>
<evidence type="ECO:0000256" key="3">
    <source>
        <dbReference type="ARBA" id="ARBA00022692"/>
    </source>
</evidence>
<dbReference type="InterPro" id="IPR036938">
    <property type="entry name" value="PAP2/HPO_sf"/>
</dbReference>
<dbReference type="STRING" id="765440.A0A0C3G1Z5"/>
<reference evidence="8 9" key="1">
    <citation type="submission" date="2014-04" db="EMBL/GenBank/DDBJ databases">
        <authorList>
            <consortium name="DOE Joint Genome Institute"/>
            <person name="Kuo A."/>
            <person name="Tarkka M."/>
            <person name="Buscot F."/>
            <person name="Kohler A."/>
            <person name="Nagy L.G."/>
            <person name="Floudas D."/>
            <person name="Copeland A."/>
            <person name="Barry K.W."/>
            <person name="Cichocki N."/>
            <person name="Veneault-Fourrey C."/>
            <person name="LaButti K."/>
            <person name="Lindquist E.A."/>
            <person name="Lipzen A."/>
            <person name="Lundell T."/>
            <person name="Morin E."/>
            <person name="Murat C."/>
            <person name="Sun H."/>
            <person name="Tunlid A."/>
            <person name="Henrissat B."/>
            <person name="Grigoriev I.V."/>
            <person name="Hibbett D.S."/>
            <person name="Martin F."/>
            <person name="Nordberg H.P."/>
            <person name="Cantor M.N."/>
            <person name="Hua S.X."/>
        </authorList>
    </citation>
    <scope>NUCLEOTIDE SEQUENCE [LARGE SCALE GENOMIC DNA]</scope>
    <source>
        <strain evidence="8 9">F 1598</strain>
    </source>
</reference>
<protein>
    <recommendedName>
        <fullName evidence="7">Phosphatidic acid phosphatase type 2/haloperoxidase domain-containing protein</fullName>
    </recommendedName>
</protein>
<comment type="subcellular location">
    <subcellularLocation>
        <location evidence="1">Membrane</location>
        <topology evidence="1">Multi-pass membrane protein</topology>
    </subcellularLocation>
</comment>
<evidence type="ECO:0000313" key="9">
    <source>
        <dbReference type="Proteomes" id="UP000054166"/>
    </source>
</evidence>
<dbReference type="InterPro" id="IPR000326">
    <property type="entry name" value="PAP2/HPO"/>
</dbReference>
<evidence type="ECO:0000256" key="1">
    <source>
        <dbReference type="ARBA" id="ARBA00004141"/>
    </source>
</evidence>
<dbReference type="PANTHER" id="PTHR10165">
    <property type="entry name" value="LIPID PHOSPHATE PHOSPHATASE"/>
    <property type="match status" value="1"/>
</dbReference>
<dbReference type="EMBL" id="KN832973">
    <property type="protein sequence ID" value="KIM90375.1"/>
    <property type="molecule type" value="Genomic_DNA"/>
</dbReference>
<comment type="similarity">
    <text evidence="2">Belongs to the PA-phosphatase related phosphoesterase family.</text>
</comment>
<feature type="transmembrane region" description="Helical" evidence="6">
    <location>
        <begin position="148"/>
        <end position="166"/>
    </location>
</feature>
<evidence type="ECO:0000256" key="4">
    <source>
        <dbReference type="ARBA" id="ARBA00022989"/>
    </source>
</evidence>
<feature type="transmembrane region" description="Helical" evidence="6">
    <location>
        <begin position="82"/>
        <end position="105"/>
    </location>
</feature>
<feature type="domain" description="Phosphatidic acid phosphatase type 2/haloperoxidase" evidence="7">
    <location>
        <begin position="18"/>
        <end position="163"/>
    </location>
</feature>
<evidence type="ECO:0000256" key="6">
    <source>
        <dbReference type="SAM" id="Phobius"/>
    </source>
</evidence>
<evidence type="ECO:0000313" key="8">
    <source>
        <dbReference type="EMBL" id="KIM90375.1"/>
    </source>
</evidence>
<feature type="transmembrane region" description="Helical" evidence="6">
    <location>
        <begin position="117"/>
        <end position="136"/>
    </location>
</feature>
<dbReference type="GO" id="GO:0006644">
    <property type="term" value="P:phospholipid metabolic process"/>
    <property type="evidence" value="ECO:0007669"/>
    <property type="project" value="InterPro"/>
</dbReference>
<reference evidence="9" key="2">
    <citation type="submission" date="2015-01" db="EMBL/GenBank/DDBJ databases">
        <title>Evolutionary Origins and Diversification of the Mycorrhizal Mutualists.</title>
        <authorList>
            <consortium name="DOE Joint Genome Institute"/>
            <consortium name="Mycorrhizal Genomics Consortium"/>
            <person name="Kohler A."/>
            <person name="Kuo A."/>
            <person name="Nagy L.G."/>
            <person name="Floudas D."/>
            <person name="Copeland A."/>
            <person name="Barry K.W."/>
            <person name="Cichocki N."/>
            <person name="Veneault-Fourrey C."/>
            <person name="LaButti K."/>
            <person name="Lindquist E.A."/>
            <person name="Lipzen A."/>
            <person name="Lundell T."/>
            <person name="Morin E."/>
            <person name="Murat C."/>
            <person name="Riley R."/>
            <person name="Ohm R."/>
            <person name="Sun H."/>
            <person name="Tunlid A."/>
            <person name="Henrissat B."/>
            <person name="Grigoriev I.V."/>
            <person name="Hibbett D.S."/>
            <person name="Martin F."/>
        </authorList>
    </citation>
    <scope>NUCLEOTIDE SEQUENCE [LARGE SCALE GENOMIC DNA]</scope>
    <source>
        <strain evidence="9">F 1598</strain>
    </source>
</reference>
<dbReference type="GO" id="GO:0008195">
    <property type="term" value="F:phosphatidate phosphatase activity"/>
    <property type="evidence" value="ECO:0007669"/>
    <property type="project" value="TreeGrafter"/>
</dbReference>
<dbReference type="GO" id="GO:0046839">
    <property type="term" value="P:phospholipid dephosphorylation"/>
    <property type="evidence" value="ECO:0007669"/>
    <property type="project" value="TreeGrafter"/>
</dbReference>
<name>A0A0C3G1Z5_PILCF</name>
<gene>
    <name evidence="8" type="ORF">PILCRDRAFT_59930</name>
</gene>
<dbReference type="SUPFAM" id="SSF48317">
    <property type="entry name" value="Acid phosphatase/Vanadium-dependent haloperoxidase"/>
    <property type="match status" value="1"/>
</dbReference>
<evidence type="ECO:0000259" key="7">
    <source>
        <dbReference type="SMART" id="SM00014"/>
    </source>
</evidence>
<keyword evidence="3 6" id="KW-0812">Transmembrane</keyword>
<accession>A0A0C3G1Z5</accession>
<dbReference type="HOGENOM" id="CLU_021458_5_0_1"/>
<dbReference type="PANTHER" id="PTHR10165:SF35">
    <property type="entry name" value="RE23632P"/>
    <property type="match status" value="1"/>
</dbReference>